<dbReference type="EMBL" id="CAMPGE010018925">
    <property type="protein sequence ID" value="CAI2377294.1"/>
    <property type="molecule type" value="Genomic_DNA"/>
</dbReference>
<dbReference type="Proteomes" id="UP001295684">
    <property type="component" value="Unassembled WGS sequence"/>
</dbReference>
<gene>
    <name evidence="2" type="ORF">ECRASSUSDP1_LOCUS18677</name>
</gene>
<evidence type="ECO:0000313" key="2">
    <source>
        <dbReference type="EMBL" id="CAI2377294.1"/>
    </source>
</evidence>
<reference evidence="2" key="1">
    <citation type="submission" date="2023-07" db="EMBL/GenBank/DDBJ databases">
        <authorList>
            <consortium name="AG Swart"/>
            <person name="Singh M."/>
            <person name="Singh A."/>
            <person name="Seah K."/>
            <person name="Emmerich C."/>
        </authorList>
    </citation>
    <scope>NUCLEOTIDE SEQUENCE</scope>
    <source>
        <strain evidence="2">DP1</strain>
    </source>
</reference>
<dbReference type="AlphaFoldDB" id="A0AAD1XR61"/>
<feature type="region of interest" description="Disordered" evidence="1">
    <location>
        <begin position="40"/>
        <end position="59"/>
    </location>
</feature>
<proteinExistence type="predicted"/>
<accession>A0AAD1XR61</accession>
<protein>
    <submittedName>
        <fullName evidence="2">Uncharacterized protein</fullName>
    </submittedName>
</protein>
<comment type="caution">
    <text evidence="2">The sequence shown here is derived from an EMBL/GenBank/DDBJ whole genome shotgun (WGS) entry which is preliminary data.</text>
</comment>
<organism evidence="2 3">
    <name type="scientific">Euplotes crassus</name>
    <dbReference type="NCBI Taxonomy" id="5936"/>
    <lineage>
        <taxon>Eukaryota</taxon>
        <taxon>Sar</taxon>
        <taxon>Alveolata</taxon>
        <taxon>Ciliophora</taxon>
        <taxon>Intramacronucleata</taxon>
        <taxon>Spirotrichea</taxon>
        <taxon>Hypotrichia</taxon>
        <taxon>Euplotida</taxon>
        <taxon>Euplotidae</taxon>
        <taxon>Moneuplotes</taxon>
    </lineage>
</organism>
<name>A0AAD1XR61_EUPCR</name>
<evidence type="ECO:0000313" key="3">
    <source>
        <dbReference type="Proteomes" id="UP001295684"/>
    </source>
</evidence>
<evidence type="ECO:0000256" key="1">
    <source>
        <dbReference type="SAM" id="MobiDB-lite"/>
    </source>
</evidence>
<keyword evidence="3" id="KW-1185">Reference proteome</keyword>
<sequence>MNMNIKKRVADSTSLARPGQIHNIMKTNFQQILQSKNFFKHPNRCDGTSGDPSKGGKESRCLRKLSVSLRLQLERNYVDILKKNSKRNFTKLDPKTRIHNNSVNVEIKANSLVPHTEEGIDRKHYLFSKKAREISNEVKLLKTQHRIKRRLHNISPDCSNQHLPSRDNSINEGKNVSDVRKEVESIKDFDKIKSRRYPEVSFKLVNNPGSNPRKPISKRYINNTKLYIQEYGNGTLLSPHHPHTKKDLTPIKNQKKKTEFSTDFRSIRKSSPDSFYNYFKNNAETKNYKNLQIKHKIFAEGSNSGNIEAIPKPLVDDTNNISSNLPISHFRY</sequence>
<feature type="compositionally biased region" description="Polar residues" evidence="1">
    <location>
        <begin position="156"/>
        <end position="174"/>
    </location>
</feature>
<feature type="region of interest" description="Disordered" evidence="1">
    <location>
        <begin position="155"/>
        <end position="176"/>
    </location>
</feature>